<proteinExistence type="inferred from homology"/>
<evidence type="ECO:0000256" key="4">
    <source>
        <dbReference type="ARBA" id="ARBA00022989"/>
    </source>
</evidence>
<keyword evidence="3 6" id="KW-0812">Transmembrane</keyword>
<feature type="transmembrane region" description="Helical" evidence="6">
    <location>
        <begin position="219"/>
        <end position="242"/>
    </location>
</feature>
<evidence type="ECO:0000256" key="2">
    <source>
        <dbReference type="ARBA" id="ARBA00007362"/>
    </source>
</evidence>
<gene>
    <name evidence="8" type="ORF">FB458_1727</name>
</gene>
<organism evidence="8 9">
    <name type="scientific">Lapillicoccus jejuensis</name>
    <dbReference type="NCBI Taxonomy" id="402171"/>
    <lineage>
        <taxon>Bacteria</taxon>
        <taxon>Bacillati</taxon>
        <taxon>Actinomycetota</taxon>
        <taxon>Actinomycetes</taxon>
        <taxon>Micrococcales</taxon>
        <taxon>Intrasporangiaceae</taxon>
        <taxon>Lapillicoccus</taxon>
    </lineage>
</organism>
<feature type="transmembrane region" description="Helical" evidence="6">
    <location>
        <begin position="275"/>
        <end position="296"/>
    </location>
</feature>
<dbReference type="Gene3D" id="1.10.3730.20">
    <property type="match status" value="1"/>
</dbReference>
<name>A0A542E006_9MICO</name>
<feature type="transmembrane region" description="Helical" evidence="6">
    <location>
        <begin position="153"/>
        <end position="174"/>
    </location>
</feature>
<dbReference type="PANTHER" id="PTHR32322">
    <property type="entry name" value="INNER MEMBRANE TRANSPORTER"/>
    <property type="match status" value="1"/>
</dbReference>
<feature type="transmembrane region" description="Helical" evidence="6">
    <location>
        <begin position="74"/>
        <end position="95"/>
    </location>
</feature>
<dbReference type="GO" id="GO:0016020">
    <property type="term" value="C:membrane"/>
    <property type="evidence" value="ECO:0007669"/>
    <property type="project" value="UniProtKB-SubCell"/>
</dbReference>
<dbReference type="AlphaFoldDB" id="A0A542E006"/>
<dbReference type="Pfam" id="PF00892">
    <property type="entry name" value="EamA"/>
    <property type="match status" value="2"/>
</dbReference>
<dbReference type="InterPro" id="IPR000620">
    <property type="entry name" value="EamA_dom"/>
</dbReference>
<feature type="transmembrane region" description="Helical" evidence="6">
    <location>
        <begin position="12"/>
        <end position="31"/>
    </location>
</feature>
<dbReference type="EMBL" id="VFMN01000001">
    <property type="protein sequence ID" value="TQJ08636.1"/>
    <property type="molecule type" value="Genomic_DNA"/>
</dbReference>
<evidence type="ECO:0000256" key="6">
    <source>
        <dbReference type="SAM" id="Phobius"/>
    </source>
</evidence>
<feature type="domain" description="EamA" evidence="7">
    <location>
        <begin position="158"/>
        <end position="291"/>
    </location>
</feature>
<evidence type="ECO:0000256" key="1">
    <source>
        <dbReference type="ARBA" id="ARBA00004141"/>
    </source>
</evidence>
<reference evidence="8 9" key="1">
    <citation type="submission" date="2019-06" db="EMBL/GenBank/DDBJ databases">
        <title>Sequencing the genomes of 1000 actinobacteria strains.</title>
        <authorList>
            <person name="Klenk H.-P."/>
        </authorList>
    </citation>
    <scope>NUCLEOTIDE SEQUENCE [LARGE SCALE GENOMIC DNA]</scope>
    <source>
        <strain evidence="8 9">DSM 18607</strain>
    </source>
</reference>
<keyword evidence="9" id="KW-1185">Reference proteome</keyword>
<comment type="caution">
    <text evidence="8">The sequence shown here is derived from an EMBL/GenBank/DDBJ whole genome shotgun (WGS) entry which is preliminary data.</text>
</comment>
<feature type="transmembrane region" description="Helical" evidence="6">
    <location>
        <begin position="186"/>
        <end position="207"/>
    </location>
</feature>
<evidence type="ECO:0000259" key="7">
    <source>
        <dbReference type="Pfam" id="PF00892"/>
    </source>
</evidence>
<comment type="subcellular location">
    <subcellularLocation>
        <location evidence="1">Membrane</location>
        <topology evidence="1">Multi-pass membrane protein</topology>
    </subcellularLocation>
</comment>
<comment type="similarity">
    <text evidence="2">Belongs to the EamA transporter family.</text>
</comment>
<protein>
    <submittedName>
        <fullName evidence="8">Threonine/homoserine efflux transporter RhtA</fullName>
    </submittedName>
</protein>
<evidence type="ECO:0000313" key="8">
    <source>
        <dbReference type="EMBL" id="TQJ08636.1"/>
    </source>
</evidence>
<dbReference type="Proteomes" id="UP000317893">
    <property type="component" value="Unassembled WGS sequence"/>
</dbReference>
<feature type="transmembrane region" description="Helical" evidence="6">
    <location>
        <begin position="43"/>
        <end position="62"/>
    </location>
</feature>
<sequence>MTQERTGRATTLPLLPSAAFVVVWSAGYIAGPYGVRYVGPLTLVAWRFAIAAVVASLLALALRRRPRMDRRTVARIALVGFVMNGFLFGAMYLAFRAGLSGTLGSLMHSLSPVLTALFAAVLLGERLSRAQVVGFVVGVVGVLVVLGPDVSAAGGVVGVGLGVLGTLALSLGTLGQRWIGHGPDPIWSAALQFAVSAPIVWCVSLPLEGLYPVTQLGPGLAALLYIAIVNSVVGLLLLGVLVRAGGAGAAASLFFLMPPVTAVMEWLVLHRSLDLREVVGLVVAVAGVAVATRGVARRRTAA</sequence>
<keyword evidence="5 6" id="KW-0472">Membrane</keyword>
<feature type="domain" description="EamA" evidence="7">
    <location>
        <begin position="20"/>
        <end position="146"/>
    </location>
</feature>
<feature type="transmembrane region" description="Helical" evidence="6">
    <location>
        <begin position="101"/>
        <end position="123"/>
    </location>
</feature>
<dbReference type="PANTHER" id="PTHR32322:SF2">
    <property type="entry name" value="EAMA DOMAIN-CONTAINING PROTEIN"/>
    <property type="match status" value="1"/>
</dbReference>
<keyword evidence="4 6" id="KW-1133">Transmembrane helix</keyword>
<accession>A0A542E006</accession>
<feature type="transmembrane region" description="Helical" evidence="6">
    <location>
        <begin position="249"/>
        <end position="269"/>
    </location>
</feature>
<dbReference type="InterPro" id="IPR050638">
    <property type="entry name" value="AA-Vitamin_Transporters"/>
</dbReference>
<evidence type="ECO:0000256" key="5">
    <source>
        <dbReference type="ARBA" id="ARBA00023136"/>
    </source>
</evidence>
<evidence type="ECO:0000256" key="3">
    <source>
        <dbReference type="ARBA" id="ARBA00022692"/>
    </source>
</evidence>
<dbReference type="InterPro" id="IPR037185">
    <property type="entry name" value="EmrE-like"/>
</dbReference>
<dbReference type="SUPFAM" id="SSF103481">
    <property type="entry name" value="Multidrug resistance efflux transporter EmrE"/>
    <property type="match status" value="2"/>
</dbReference>
<feature type="transmembrane region" description="Helical" evidence="6">
    <location>
        <begin position="130"/>
        <end position="147"/>
    </location>
</feature>
<evidence type="ECO:0000313" key="9">
    <source>
        <dbReference type="Proteomes" id="UP000317893"/>
    </source>
</evidence>